<dbReference type="PROSITE" id="PS00512">
    <property type="entry name" value="ALPHA_GALACTOSIDASE"/>
    <property type="match status" value="1"/>
</dbReference>
<gene>
    <name evidence="5" type="ORF">FOL47_009198</name>
</gene>
<evidence type="ECO:0000313" key="5">
    <source>
        <dbReference type="EMBL" id="KAF4656007.1"/>
    </source>
</evidence>
<dbReference type="InterPro" id="IPR017853">
    <property type="entry name" value="GH"/>
</dbReference>
<dbReference type="InterPro" id="IPR000111">
    <property type="entry name" value="Glyco_hydro_27/36_CS"/>
</dbReference>
<dbReference type="PRINTS" id="PR00740">
    <property type="entry name" value="GLHYDRLASE27"/>
</dbReference>
<dbReference type="EMBL" id="JAAPAO010000624">
    <property type="protein sequence ID" value="KAF4656007.1"/>
    <property type="molecule type" value="Genomic_DNA"/>
</dbReference>
<keyword evidence="6" id="KW-1185">Reference proteome</keyword>
<name>A0A7J6L9W1_PERCH</name>
<dbReference type="CDD" id="cd14792">
    <property type="entry name" value="GH27"/>
    <property type="match status" value="1"/>
</dbReference>
<dbReference type="GO" id="GO:0004557">
    <property type="term" value="F:alpha-galactosidase activity"/>
    <property type="evidence" value="ECO:0007669"/>
    <property type="project" value="UniProtKB-EC"/>
</dbReference>
<dbReference type="GO" id="GO:0016139">
    <property type="term" value="P:glycoside catabolic process"/>
    <property type="evidence" value="ECO:0007669"/>
    <property type="project" value="TreeGrafter"/>
</dbReference>
<comment type="catalytic activity">
    <reaction evidence="4">
        <text>Hydrolysis of terminal, non-reducing alpha-D-galactose residues in alpha-D-galactosides, including galactose oligosaccharides, galactomannans and galactolipids.</text>
        <dbReference type="EC" id="3.2.1.22"/>
    </reaction>
</comment>
<dbReference type="AlphaFoldDB" id="A0A7J6L9W1"/>
<proteinExistence type="inferred from homology"/>
<protein>
    <recommendedName>
        <fullName evidence="4">Alpha-galactosidase</fullName>
        <ecNumber evidence="4">3.2.1.22</ecNumber>
    </recommendedName>
    <alternativeName>
        <fullName evidence="4">Melibiase</fullName>
    </alternativeName>
</protein>
<dbReference type="PANTHER" id="PTHR11452">
    <property type="entry name" value="ALPHA-GALACTOSIDASE/ALPHA-N-ACETYLGALACTOSAMINIDASE"/>
    <property type="match status" value="1"/>
</dbReference>
<dbReference type="OrthoDB" id="5795902at2759"/>
<accession>A0A7J6L9W1</accession>
<organism evidence="5 6">
    <name type="scientific">Perkinsus chesapeaki</name>
    <name type="common">Clam parasite</name>
    <name type="synonym">Perkinsus andrewsi</name>
    <dbReference type="NCBI Taxonomy" id="330153"/>
    <lineage>
        <taxon>Eukaryota</taxon>
        <taxon>Sar</taxon>
        <taxon>Alveolata</taxon>
        <taxon>Perkinsozoa</taxon>
        <taxon>Perkinsea</taxon>
        <taxon>Perkinsida</taxon>
        <taxon>Perkinsidae</taxon>
        <taxon>Perkinsus</taxon>
    </lineage>
</organism>
<keyword evidence="3 4" id="KW-0326">Glycosidase</keyword>
<dbReference type="Gene3D" id="3.20.20.70">
    <property type="entry name" value="Aldolase class I"/>
    <property type="match status" value="1"/>
</dbReference>
<dbReference type="GO" id="GO:0009311">
    <property type="term" value="P:oligosaccharide metabolic process"/>
    <property type="evidence" value="ECO:0007669"/>
    <property type="project" value="TreeGrafter"/>
</dbReference>
<keyword evidence="4" id="KW-1015">Disulfide bond</keyword>
<reference evidence="5 6" key="1">
    <citation type="submission" date="2020-04" db="EMBL/GenBank/DDBJ databases">
        <title>Perkinsus chesapeaki whole genome sequence.</title>
        <authorList>
            <person name="Bogema D.R."/>
        </authorList>
    </citation>
    <scope>NUCLEOTIDE SEQUENCE [LARGE SCALE GENOMIC DNA]</scope>
    <source>
        <strain evidence="5">ATCC PRA-425</strain>
    </source>
</reference>
<dbReference type="PANTHER" id="PTHR11452:SF83">
    <property type="entry name" value="ALPHA-GALACTOSIDASE"/>
    <property type="match status" value="1"/>
</dbReference>
<evidence type="ECO:0000256" key="2">
    <source>
        <dbReference type="ARBA" id="ARBA00022801"/>
    </source>
</evidence>
<evidence type="ECO:0000256" key="1">
    <source>
        <dbReference type="ARBA" id="ARBA00009743"/>
    </source>
</evidence>
<dbReference type="InterPro" id="IPR002241">
    <property type="entry name" value="Glyco_hydro_27"/>
</dbReference>
<evidence type="ECO:0000256" key="3">
    <source>
        <dbReference type="ARBA" id="ARBA00023295"/>
    </source>
</evidence>
<sequence>MGWLSWEKYRCETDCKNHPKSCINEDLYKRMADALVDQGYKDVGYEYVNIDDCWALKERDAHDQMVPDPERFPNGIKGVADYVHSKGLKLGLYSDIGSKTCEKYPGSEGYYDIDSYTFAKWGIDSLKVDGCNAYYKDFELLYPSFGKTLNSTGRPILYECSWPLFTPGHLLNTDVIPKKIAPKCNYWRMTDDIKDNWGSLKKTVDLFARPEAKESMIPASGPGHFNDADM</sequence>
<dbReference type="InterPro" id="IPR013785">
    <property type="entry name" value="Aldolase_TIM"/>
</dbReference>
<dbReference type="EC" id="3.2.1.22" evidence="4"/>
<dbReference type="SUPFAM" id="SSF51445">
    <property type="entry name" value="(Trans)glycosidases"/>
    <property type="match status" value="1"/>
</dbReference>
<comment type="similarity">
    <text evidence="1 4">Belongs to the glycosyl hydrolase 27 family.</text>
</comment>
<dbReference type="Proteomes" id="UP000591131">
    <property type="component" value="Unassembled WGS sequence"/>
</dbReference>
<evidence type="ECO:0000313" key="6">
    <source>
        <dbReference type="Proteomes" id="UP000591131"/>
    </source>
</evidence>
<comment type="caution">
    <text evidence="5">The sequence shown here is derived from an EMBL/GenBank/DDBJ whole genome shotgun (WGS) entry which is preliminary data.</text>
</comment>
<keyword evidence="2 4" id="KW-0378">Hydrolase</keyword>
<dbReference type="GO" id="GO:0005737">
    <property type="term" value="C:cytoplasm"/>
    <property type="evidence" value="ECO:0007669"/>
    <property type="project" value="TreeGrafter"/>
</dbReference>
<dbReference type="Pfam" id="PF16499">
    <property type="entry name" value="Melibiase_2"/>
    <property type="match status" value="1"/>
</dbReference>
<evidence type="ECO:0000256" key="4">
    <source>
        <dbReference type="RuleBase" id="RU361168"/>
    </source>
</evidence>